<organism evidence="3 4">
    <name type="scientific">Gilvimarinus algae</name>
    <dbReference type="NCBI Taxonomy" id="3058037"/>
    <lineage>
        <taxon>Bacteria</taxon>
        <taxon>Pseudomonadati</taxon>
        <taxon>Pseudomonadota</taxon>
        <taxon>Gammaproteobacteria</taxon>
        <taxon>Cellvibrionales</taxon>
        <taxon>Cellvibrionaceae</taxon>
        <taxon>Gilvimarinus</taxon>
    </lineage>
</organism>
<dbReference type="Proteomes" id="UP001168380">
    <property type="component" value="Unassembled WGS sequence"/>
</dbReference>
<sequence length="112" mass="11935">MKRITAVVLLMFSALSLADNGNRVWLDVRSAEEFAAGHLEGAINIPHGEVVAGVQALNIDKDTPLVLYCRSGRRAQMALEALQKAGYQNLVNAEDEEGARALKAADAQSGGD</sequence>
<gene>
    <name evidence="3" type="ORF">QWI16_08960</name>
</gene>
<feature type="chain" id="PRO_5046470201" evidence="1">
    <location>
        <begin position="19"/>
        <end position="112"/>
    </location>
</feature>
<dbReference type="Pfam" id="PF00581">
    <property type="entry name" value="Rhodanese"/>
    <property type="match status" value="1"/>
</dbReference>
<evidence type="ECO:0000313" key="4">
    <source>
        <dbReference type="Proteomes" id="UP001168380"/>
    </source>
</evidence>
<dbReference type="InterPro" id="IPR052367">
    <property type="entry name" value="Thiosulfate_ST/Rhodanese-like"/>
</dbReference>
<reference evidence="3" key="1">
    <citation type="submission" date="2023-07" db="EMBL/GenBank/DDBJ databases">
        <title>Gilvimarinus algae sp. nov., isolated from the surface of Kelp.</title>
        <authorList>
            <person name="Sun Y.Y."/>
            <person name="Gong Y."/>
            <person name="Du Z.J."/>
        </authorList>
    </citation>
    <scope>NUCLEOTIDE SEQUENCE</scope>
    <source>
        <strain evidence="3">SDUM040014</strain>
    </source>
</reference>
<comment type="caution">
    <text evidence="3">The sequence shown here is derived from an EMBL/GenBank/DDBJ whole genome shotgun (WGS) entry which is preliminary data.</text>
</comment>
<dbReference type="PANTHER" id="PTHR45431:SF3">
    <property type="entry name" value="RHODANESE-LIKE DOMAIN-CONTAINING PROTEIN 15, CHLOROPLASTIC"/>
    <property type="match status" value="1"/>
</dbReference>
<dbReference type="InterPro" id="IPR001763">
    <property type="entry name" value="Rhodanese-like_dom"/>
</dbReference>
<dbReference type="SMART" id="SM00450">
    <property type="entry name" value="RHOD"/>
    <property type="match status" value="1"/>
</dbReference>
<name>A0ABT8TEC0_9GAMM</name>
<keyword evidence="4" id="KW-1185">Reference proteome</keyword>
<evidence type="ECO:0000313" key="3">
    <source>
        <dbReference type="EMBL" id="MDO3382305.1"/>
    </source>
</evidence>
<keyword evidence="1" id="KW-0732">Signal</keyword>
<dbReference type="RefSeq" id="WP_302712478.1">
    <property type="nucleotide sequence ID" value="NZ_JAULRT010000052.1"/>
</dbReference>
<protein>
    <submittedName>
        <fullName evidence="3">Rhodanese-like domain-containing protein</fullName>
    </submittedName>
</protein>
<dbReference type="SUPFAM" id="SSF52821">
    <property type="entry name" value="Rhodanese/Cell cycle control phosphatase"/>
    <property type="match status" value="1"/>
</dbReference>
<dbReference type="PANTHER" id="PTHR45431">
    <property type="entry name" value="RHODANESE-LIKE DOMAIN-CONTAINING PROTEIN 15, CHLOROPLASTIC"/>
    <property type="match status" value="1"/>
</dbReference>
<evidence type="ECO:0000259" key="2">
    <source>
        <dbReference type="PROSITE" id="PS50206"/>
    </source>
</evidence>
<accession>A0ABT8TEC0</accession>
<dbReference type="InterPro" id="IPR036873">
    <property type="entry name" value="Rhodanese-like_dom_sf"/>
</dbReference>
<dbReference type="EMBL" id="JAULRT010000052">
    <property type="protein sequence ID" value="MDO3382305.1"/>
    <property type="molecule type" value="Genomic_DNA"/>
</dbReference>
<dbReference type="CDD" id="cd00158">
    <property type="entry name" value="RHOD"/>
    <property type="match status" value="1"/>
</dbReference>
<feature type="domain" description="Rhodanese" evidence="2">
    <location>
        <begin position="19"/>
        <end position="97"/>
    </location>
</feature>
<evidence type="ECO:0000256" key="1">
    <source>
        <dbReference type="SAM" id="SignalP"/>
    </source>
</evidence>
<proteinExistence type="predicted"/>
<feature type="signal peptide" evidence="1">
    <location>
        <begin position="1"/>
        <end position="18"/>
    </location>
</feature>
<dbReference type="PROSITE" id="PS50206">
    <property type="entry name" value="RHODANESE_3"/>
    <property type="match status" value="1"/>
</dbReference>
<dbReference type="Gene3D" id="3.40.250.10">
    <property type="entry name" value="Rhodanese-like domain"/>
    <property type="match status" value="1"/>
</dbReference>